<name>A0AAW0YVX6_9TREE</name>
<comment type="caution">
    <text evidence="6">The sequence shown here is derived from an EMBL/GenBank/DDBJ whole genome shotgun (WGS) entry which is preliminary data.</text>
</comment>
<feature type="compositionally biased region" description="Low complexity" evidence="5">
    <location>
        <begin position="14"/>
        <end position="27"/>
    </location>
</feature>
<keyword evidence="3" id="KW-0804">Transcription</keyword>
<dbReference type="PANTHER" id="PTHR13408">
    <property type="entry name" value="DNA-DIRECTED RNA POLYMERASE III"/>
    <property type="match status" value="1"/>
</dbReference>
<dbReference type="EMBL" id="JBCAWK010000009">
    <property type="protein sequence ID" value="KAK8849407.1"/>
    <property type="molecule type" value="Genomic_DNA"/>
</dbReference>
<dbReference type="RefSeq" id="XP_066801295.1">
    <property type="nucleotide sequence ID" value="XM_066947836.1"/>
</dbReference>
<feature type="compositionally biased region" description="Acidic residues" evidence="5">
    <location>
        <begin position="270"/>
        <end position="279"/>
    </location>
</feature>
<evidence type="ECO:0000256" key="5">
    <source>
        <dbReference type="SAM" id="MobiDB-lite"/>
    </source>
</evidence>
<dbReference type="Proteomes" id="UP001388673">
    <property type="component" value="Unassembled WGS sequence"/>
</dbReference>
<sequence length="499" mass="53740">MSKPPVPPTTRGKPSLIAAAQAQSAQPPTVPSAPGPASIATLSDGSTSASVSRSGTPMTVGDGSVPPSGSVPPAGGIQKLKFKPKVPIRRVKQEVDVKPDITTAQPVRGGLRGRGRGGPTRGRGRGTVVGTSVAAGVFGGPRPAASSSSSKRFAAPAPAPRSMDYADDEVYSDHSDQEGGMGKPIDIDKVSQMSESAPTSLYRDRNLSQGKANGKAKAQPKEKSRQGKGRDREAMEIDSTTPVVDPSLPRVKDEPISPEKQPRQLREDDAMLSDDEMQDRDERGRRVRSFAMTGGIEDPEDEEGEVVNEAQKVDLSESEEEEEDETMEGDFVLAEGHDDPENKLFMFQFPHLFPKFAPTGPVDLTQSAAAPDIKPDIKPTAAQLKANAKKANEPPPEGRIGTLVVMKSGKVKMVMGNDIVMNVEPGVEATFIRHLVHLDHRQKAALVLGELHKNYVVTPDVDLLLQELYIEGGKTPGEKELEARERRRREQGLMKIEDR</sequence>
<feature type="compositionally biased region" description="Polar residues" evidence="5">
    <location>
        <begin position="40"/>
        <end position="57"/>
    </location>
</feature>
<evidence type="ECO:0000256" key="4">
    <source>
        <dbReference type="ARBA" id="ARBA00023242"/>
    </source>
</evidence>
<feature type="compositionally biased region" description="Basic and acidic residues" evidence="5">
    <location>
        <begin position="250"/>
        <end position="269"/>
    </location>
</feature>
<feature type="compositionally biased region" description="Acidic residues" evidence="5">
    <location>
        <begin position="297"/>
        <end position="306"/>
    </location>
</feature>
<feature type="compositionally biased region" description="Basic and acidic residues" evidence="5">
    <location>
        <begin position="219"/>
        <end position="235"/>
    </location>
</feature>
<protein>
    <recommendedName>
        <fullName evidence="8">DNA-directed RNA polymerase III subunit RPC4</fullName>
    </recommendedName>
</protein>
<dbReference type="AlphaFoldDB" id="A0AAW0YVX6"/>
<comment type="subcellular location">
    <subcellularLocation>
        <location evidence="1">Nucleus</location>
    </subcellularLocation>
</comment>
<evidence type="ECO:0000256" key="3">
    <source>
        <dbReference type="ARBA" id="ARBA00023163"/>
    </source>
</evidence>
<evidence type="ECO:0008006" key="8">
    <source>
        <dbReference type="Google" id="ProtNLM"/>
    </source>
</evidence>
<feature type="compositionally biased region" description="Acidic residues" evidence="5">
    <location>
        <begin position="316"/>
        <end position="326"/>
    </location>
</feature>
<evidence type="ECO:0000313" key="6">
    <source>
        <dbReference type="EMBL" id="KAK8849407.1"/>
    </source>
</evidence>
<evidence type="ECO:0000313" key="7">
    <source>
        <dbReference type="Proteomes" id="UP001388673"/>
    </source>
</evidence>
<dbReference type="GO" id="GO:0005666">
    <property type="term" value="C:RNA polymerase III complex"/>
    <property type="evidence" value="ECO:0007669"/>
    <property type="project" value="InterPro"/>
</dbReference>
<feature type="region of interest" description="Disordered" evidence="5">
    <location>
        <begin position="475"/>
        <end position="499"/>
    </location>
</feature>
<feature type="compositionally biased region" description="Low complexity" evidence="5">
    <location>
        <begin position="128"/>
        <end position="162"/>
    </location>
</feature>
<organism evidence="6 7">
    <name type="scientific">Kwoniella newhampshirensis</name>
    <dbReference type="NCBI Taxonomy" id="1651941"/>
    <lineage>
        <taxon>Eukaryota</taxon>
        <taxon>Fungi</taxon>
        <taxon>Dikarya</taxon>
        <taxon>Basidiomycota</taxon>
        <taxon>Agaricomycotina</taxon>
        <taxon>Tremellomycetes</taxon>
        <taxon>Tremellales</taxon>
        <taxon>Cryptococcaceae</taxon>
        <taxon>Kwoniella</taxon>
    </lineage>
</organism>
<feature type="compositionally biased region" description="Gly residues" evidence="5">
    <location>
        <begin position="110"/>
        <end position="127"/>
    </location>
</feature>
<feature type="compositionally biased region" description="Low complexity" evidence="5">
    <location>
        <begin position="60"/>
        <end position="76"/>
    </location>
</feature>
<dbReference type="PANTHER" id="PTHR13408:SF0">
    <property type="entry name" value="DNA-DIRECTED RNA POLYMERASE III SUBUNIT RPC4"/>
    <property type="match status" value="1"/>
</dbReference>
<dbReference type="KEGG" id="kne:92181997"/>
<feature type="region of interest" description="Disordered" evidence="5">
    <location>
        <begin position="1"/>
        <end position="326"/>
    </location>
</feature>
<feature type="compositionally biased region" description="Basic residues" evidence="5">
    <location>
        <begin position="80"/>
        <end position="90"/>
    </location>
</feature>
<feature type="compositionally biased region" description="Basic and acidic residues" evidence="5">
    <location>
        <begin position="476"/>
        <end position="499"/>
    </location>
</feature>
<accession>A0AAW0YVX6</accession>
<reference evidence="6 7" key="1">
    <citation type="journal article" date="2024" name="bioRxiv">
        <title>Comparative genomics of Cryptococcus and Kwoniella reveals pathogenesis evolution and contrasting karyotype dynamics via intercentromeric recombination or chromosome fusion.</title>
        <authorList>
            <person name="Coelho M.A."/>
            <person name="David-Palma M."/>
            <person name="Shea T."/>
            <person name="Bowers K."/>
            <person name="McGinley-Smith S."/>
            <person name="Mohammad A.W."/>
            <person name="Gnirke A."/>
            <person name="Yurkov A.M."/>
            <person name="Nowrousian M."/>
            <person name="Sun S."/>
            <person name="Cuomo C.A."/>
            <person name="Heitman J."/>
        </authorList>
    </citation>
    <scope>NUCLEOTIDE SEQUENCE [LARGE SCALE GENOMIC DNA]</scope>
    <source>
        <strain evidence="6 7">CBS 13917</strain>
    </source>
</reference>
<dbReference type="GO" id="GO:0042797">
    <property type="term" value="P:tRNA transcription by RNA polymerase III"/>
    <property type="evidence" value="ECO:0007669"/>
    <property type="project" value="TreeGrafter"/>
</dbReference>
<gene>
    <name evidence="6" type="ORF">IAR55_004739</name>
</gene>
<keyword evidence="4" id="KW-0539">Nucleus</keyword>
<proteinExistence type="predicted"/>
<evidence type="ECO:0000256" key="1">
    <source>
        <dbReference type="ARBA" id="ARBA00004123"/>
    </source>
</evidence>
<evidence type="ECO:0000256" key="2">
    <source>
        <dbReference type="ARBA" id="ARBA00022478"/>
    </source>
</evidence>
<dbReference type="GO" id="GO:0003677">
    <property type="term" value="F:DNA binding"/>
    <property type="evidence" value="ECO:0007669"/>
    <property type="project" value="InterPro"/>
</dbReference>
<dbReference type="Pfam" id="PF05132">
    <property type="entry name" value="RNA_pol_Rpc4"/>
    <property type="match status" value="1"/>
</dbReference>
<dbReference type="InterPro" id="IPR007811">
    <property type="entry name" value="RPC4"/>
</dbReference>
<keyword evidence="2" id="KW-0240">DNA-directed RNA polymerase</keyword>
<keyword evidence="7" id="KW-1185">Reference proteome</keyword>
<dbReference type="GeneID" id="92181997"/>